<dbReference type="SUPFAM" id="SSF52540">
    <property type="entry name" value="P-loop containing nucleoside triphosphate hydrolases"/>
    <property type="match status" value="3"/>
</dbReference>
<evidence type="ECO:0000256" key="2">
    <source>
        <dbReference type="ARBA" id="ARBA00008887"/>
    </source>
</evidence>
<evidence type="ECO:0000259" key="18">
    <source>
        <dbReference type="Pfam" id="PF12781"/>
    </source>
</evidence>
<dbReference type="FunFam" id="1.10.8.710:FF:000004">
    <property type="entry name" value="Dynein axonemal heavy chain 6"/>
    <property type="match status" value="1"/>
</dbReference>
<comment type="subcellular location">
    <subcellularLocation>
        <location evidence="1">Cytoplasm</location>
        <location evidence="1">Cytoskeleton</location>
        <location evidence="1">Cilium axoneme</location>
    </subcellularLocation>
</comment>
<dbReference type="EMBL" id="JAPTSV010000003">
    <property type="protein sequence ID" value="KAJ1529234.1"/>
    <property type="molecule type" value="Genomic_DNA"/>
</dbReference>
<feature type="coiled-coil region" evidence="13">
    <location>
        <begin position="1355"/>
        <end position="1424"/>
    </location>
</feature>
<evidence type="ECO:0000256" key="11">
    <source>
        <dbReference type="ARBA" id="ARBA00023212"/>
    </source>
</evidence>
<dbReference type="Pfam" id="PF12775">
    <property type="entry name" value="AAA_7"/>
    <property type="match status" value="1"/>
</dbReference>
<evidence type="ECO:0000256" key="12">
    <source>
        <dbReference type="ARBA" id="ARBA00023273"/>
    </source>
</evidence>
<dbReference type="PANTHER" id="PTHR22878:SF73">
    <property type="entry name" value="DYNEIN AXONEMAL HEAVY CHAIN 1"/>
    <property type="match status" value="1"/>
</dbReference>
<dbReference type="InterPro" id="IPR026983">
    <property type="entry name" value="DHC"/>
</dbReference>
<dbReference type="Gene3D" id="1.10.472.130">
    <property type="match status" value="1"/>
</dbReference>
<dbReference type="Pfam" id="PF12774">
    <property type="entry name" value="AAA_6"/>
    <property type="match status" value="1"/>
</dbReference>
<keyword evidence="3" id="KW-0963">Cytoplasm</keyword>
<dbReference type="Gene3D" id="1.10.8.710">
    <property type="match status" value="1"/>
</dbReference>
<feature type="domain" description="Dynein heavy chain hydrolytic ATP-binding dynein motor region" evidence="15">
    <location>
        <begin position="1"/>
        <end position="187"/>
    </location>
</feature>
<gene>
    <name evidence="21" type="ORF">ONE63_006036</name>
</gene>
<dbReference type="Gene3D" id="1.20.920.20">
    <property type="match status" value="1"/>
</dbReference>
<evidence type="ECO:0000256" key="4">
    <source>
        <dbReference type="ARBA" id="ARBA00022701"/>
    </source>
</evidence>
<feature type="domain" description="Dynein heavy chain coiled coil stalk" evidence="16">
    <location>
        <begin position="1133"/>
        <end position="1478"/>
    </location>
</feature>
<comment type="similarity">
    <text evidence="2">Belongs to the dynein heavy chain family.</text>
</comment>
<keyword evidence="5" id="KW-0547">Nucleotide-binding</keyword>
<dbReference type="GO" id="GO:0051959">
    <property type="term" value="F:dynein light intermediate chain binding"/>
    <property type="evidence" value="ECO:0007669"/>
    <property type="project" value="InterPro"/>
</dbReference>
<protein>
    <submittedName>
        <fullName evidence="21">Uncharacterized protein</fullName>
    </submittedName>
</protein>
<dbReference type="GO" id="GO:0030286">
    <property type="term" value="C:dynein complex"/>
    <property type="evidence" value="ECO:0007669"/>
    <property type="project" value="UniProtKB-KW"/>
</dbReference>
<evidence type="ECO:0000259" key="16">
    <source>
        <dbReference type="Pfam" id="PF12777"/>
    </source>
</evidence>
<evidence type="ECO:0000313" key="21">
    <source>
        <dbReference type="EMBL" id="KAJ1529234.1"/>
    </source>
</evidence>
<dbReference type="GO" id="GO:0005524">
    <property type="term" value="F:ATP binding"/>
    <property type="evidence" value="ECO:0007669"/>
    <property type="project" value="UniProtKB-KW"/>
</dbReference>
<evidence type="ECO:0000259" key="15">
    <source>
        <dbReference type="Pfam" id="PF12774"/>
    </source>
</evidence>
<keyword evidence="8 13" id="KW-0175">Coiled coil</keyword>
<dbReference type="GO" id="GO:0005930">
    <property type="term" value="C:axoneme"/>
    <property type="evidence" value="ECO:0007669"/>
    <property type="project" value="UniProtKB-SubCell"/>
</dbReference>
<dbReference type="GO" id="GO:0005874">
    <property type="term" value="C:microtubule"/>
    <property type="evidence" value="ECO:0007669"/>
    <property type="project" value="UniProtKB-KW"/>
</dbReference>
<dbReference type="Pfam" id="PF12777">
    <property type="entry name" value="MT"/>
    <property type="match status" value="1"/>
</dbReference>
<dbReference type="InterPro" id="IPR024743">
    <property type="entry name" value="Dynein_HC_stalk"/>
</dbReference>
<dbReference type="InterPro" id="IPR043157">
    <property type="entry name" value="Dynein_AAA1S"/>
</dbReference>
<feature type="domain" description="Dynein heavy chain AAA module D4" evidence="17">
    <location>
        <begin position="859"/>
        <end position="1119"/>
    </location>
</feature>
<dbReference type="FunFam" id="3.40.50.300:FF:000353">
    <property type="entry name" value="Dynein axonemal heavy chain 1"/>
    <property type="match status" value="1"/>
</dbReference>
<dbReference type="Gene3D" id="3.40.50.300">
    <property type="entry name" value="P-loop containing nucleotide triphosphate hydrolases"/>
    <property type="match status" value="5"/>
</dbReference>
<dbReference type="InterPro" id="IPR041466">
    <property type="entry name" value="Dynein_AAA5_ext"/>
</dbReference>
<evidence type="ECO:0000256" key="3">
    <source>
        <dbReference type="ARBA" id="ARBA00022490"/>
    </source>
</evidence>
<keyword evidence="22" id="KW-1185">Reference proteome</keyword>
<organism evidence="21 22">
    <name type="scientific">Megalurothrips usitatus</name>
    <name type="common">bean blossom thrips</name>
    <dbReference type="NCBI Taxonomy" id="439358"/>
    <lineage>
        <taxon>Eukaryota</taxon>
        <taxon>Metazoa</taxon>
        <taxon>Ecdysozoa</taxon>
        <taxon>Arthropoda</taxon>
        <taxon>Hexapoda</taxon>
        <taxon>Insecta</taxon>
        <taxon>Pterygota</taxon>
        <taxon>Neoptera</taxon>
        <taxon>Paraneoptera</taxon>
        <taxon>Thysanoptera</taxon>
        <taxon>Terebrantia</taxon>
        <taxon>Thripoidea</taxon>
        <taxon>Thripidae</taxon>
        <taxon>Megalurothrips</taxon>
    </lineage>
</organism>
<evidence type="ECO:0000313" key="22">
    <source>
        <dbReference type="Proteomes" id="UP001075354"/>
    </source>
</evidence>
<dbReference type="Pfam" id="PF17857">
    <property type="entry name" value="AAA_lid_1"/>
    <property type="match status" value="1"/>
</dbReference>
<evidence type="ECO:0000256" key="8">
    <source>
        <dbReference type="ARBA" id="ARBA00023054"/>
    </source>
</evidence>
<dbReference type="Gene3D" id="1.20.920.30">
    <property type="match status" value="1"/>
</dbReference>
<dbReference type="Pfam" id="PF03028">
    <property type="entry name" value="Dynein_heavy"/>
    <property type="match status" value="1"/>
</dbReference>
<dbReference type="FunFam" id="1.20.920.20:FF:000001">
    <property type="entry name" value="dynein heavy chain 2, axonemal"/>
    <property type="match status" value="1"/>
</dbReference>
<dbReference type="InterPro" id="IPR035706">
    <property type="entry name" value="AAA_9"/>
</dbReference>
<dbReference type="InterPro" id="IPR004273">
    <property type="entry name" value="Dynein_heavy_D6_P-loop"/>
</dbReference>
<reference evidence="21" key="1">
    <citation type="submission" date="2022-12" db="EMBL/GenBank/DDBJ databases">
        <title>Chromosome-level genome assembly of the bean flower thrips Megalurothrips usitatus.</title>
        <authorList>
            <person name="Ma L."/>
            <person name="Liu Q."/>
            <person name="Li H."/>
            <person name="Cai W."/>
        </authorList>
    </citation>
    <scope>NUCLEOTIDE SEQUENCE</scope>
    <source>
        <strain evidence="21">Cailab_2022a</strain>
    </source>
</reference>
<dbReference type="GO" id="GO:0045505">
    <property type="term" value="F:dynein intermediate chain binding"/>
    <property type="evidence" value="ECO:0007669"/>
    <property type="project" value="InterPro"/>
</dbReference>
<evidence type="ECO:0000256" key="7">
    <source>
        <dbReference type="ARBA" id="ARBA00023017"/>
    </source>
</evidence>
<keyword evidence="10" id="KW-0505">Motor protein</keyword>
<evidence type="ECO:0000256" key="6">
    <source>
        <dbReference type="ARBA" id="ARBA00022840"/>
    </source>
</evidence>
<dbReference type="GO" id="GO:0007018">
    <property type="term" value="P:microtubule-based movement"/>
    <property type="evidence" value="ECO:0007669"/>
    <property type="project" value="InterPro"/>
</dbReference>
<evidence type="ECO:0000256" key="9">
    <source>
        <dbReference type="ARBA" id="ARBA00023069"/>
    </source>
</evidence>
<keyword evidence="7" id="KW-0243">Dynein</keyword>
<proteinExistence type="inferred from homology"/>
<dbReference type="InterPro" id="IPR035699">
    <property type="entry name" value="AAA_6"/>
</dbReference>
<keyword evidence="12" id="KW-0966">Cell projection</keyword>
<dbReference type="InterPro" id="IPR041589">
    <property type="entry name" value="DNAH3_AAA_lid_1"/>
</dbReference>
<evidence type="ECO:0000256" key="10">
    <source>
        <dbReference type="ARBA" id="ARBA00023175"/>
    </source>
</evidence>
<dbReference type="InterPro" id="IPR027417">
    <property type="entry name" value="P-loop_NTPase"/>
</dbReference>
<dbReference type="Gene3D" id="1.10.8.1220">
    <property type="match status" value="1"/>
</dbReference>
<feature type="domain" description="Dynein heavy chain ATP-binding dynein motor region" evidence="18">
    <location>
        <begin position="1507"/>
        <end position="1728"/>
    </location>
</feature>
<feature type="domain" description="Dynein heavy chain 3 AAA+ lid" evidence="20">
    <location>
        <begin position="720"/>
        <end position="809"/>
    </location>
</feature>
<dbReference type="FunFam" id="3.40.50.300:FF:000362">
    <property type="entry name" value="Dynein, axonemal, heavy chain 6"/>
    <property type="match status" value="1"/>
</dbReference>
<evidence type="ECO:0000256" key="1">
    <source>
        <dbReference type="ARBA" id="ARBA00004430"/>
    </source>
</evidence>
<dbReference type="InterPro" id="IPR024317">
    <property type="entry name" value="Dynein_heavy_chain_D4_dom"/>
</dbReference>
<evidence type="ECO:0000259" key="17">
    <source>
        <dbReference type="Pfam" id="PF12780"/>
    </source>
</evidence>
<evidence type="ECO:0000259" key="19">
    <source>
        <dbReference type="Pfam" id="PF17852"/>
    </source>
</evidence>
<name>A0AAV7XS38_9NEOP</name>
<dbReference type="Pfam" id="PF12781">
    <property type="entry name" value="AAA_9"/>
    <property type="match status" value="1"/>
</dbReference>
<sequence length="2096" mass="232890">MNPGYAGRTELPDNLKALFRPVAMMVPNYTLIAEISLFSFGFSDARQLANKITTTFKLSSEQLSSQDHYDFGMRAVKTVIAVAGNLKREKPDMGEPQIVLRAIRDVNVPKFLRDDLKLFNGIVSDLFPRLQEEQVDYGALLEAVRRVCLQKGLEDVSEFMQKVVQLYDTTVVRHGLMLVGPTGSGKTKCYEVLRDAVTQLSGQQSPSGSPFTPVRTHVINPKAITLGQLYGEFDAVTHEWTDGILPSLVRGGAAAADADKRWYVFDGPVDAVWIENLNTVLDDNKKLCLTSGEIIKLSEHMTMVFEVADLAVASPATVSRCGMVYLDPSVLGLSPFLECWLRNLPPAGREAHPRLEQDLRALLTTFLLGGVSALRGASQGAELVEILASVDVCLVQGCLRLLDARLAPLRGPRPPPAAPFMALLPDLLAPWVALAVVWSVGATCDGASRPMFSQWLRAAMAQHGAGPAFPDEGLVYDYRLHDGGFQDPTDNGEPAAPRWLHWMHGGAPYVIPEHARYSDIEVPTVDTVRSAALLELLVTRGHNVACVGPTGTGKTLTVTAKLGRGLPEKFVADFLCFSARTSAGQTQDVIDAKLDRRRKGVFGPPPTKRQLLFIDDFNMPAPEEYGAQPPIELIRQWLDFQGWYDRKAVGDFHQIVDVNLVVAMGPAGGGRSAVTPRALRHFHCLAFNELEPHSKAAIFGTVARWWLSRTERLLPELDRLVSATLDVYDVVLRELLPTPTKTHYTFNLRDLSKVFQGMLMANPKAVVSLEQLLVLWYHENLRVYQDRLVSDKDRSWFGERLRSVLRGRFNQDHIGEETLYFGDVCSPEREYVRITDVDKLSAALRELLDDYNSQSTAPMRLVLFTDAVQHVCRIARVLRQPQGNALLLGMGGSGRQSLTRLAAFASELTCFRVELSRAYGPAEWRADVKQLLLKAGLHMKEVVFLFSDTQIKSESFLEDLNNVLSSGDVPNIYEAEELDKIYQLMRGVVTDQGLQATRSNMFSAFQRLIKSNLHCIITMSPIGDVFRARLRMFPALVNCCTIDWFSAWPDHALQSVATRFLGDIPGMEVAAVRAGVVAVCQVMHSSAAAASERFQRELSRHFYVTPTSYLELLTSYADLLAKKRAELDQGIRRLRGGLHKLQSTAEEVAVLQQDLTAMRPALARAQGEAAAMLNKIAADTVRAERARHEVEKEESAATEKSGVCAAIAADAEADLAEALPALLDAERSLKALNKNDISEVRALKKPPGGVVLVIEAICIAMGVAPNRVPGPKIGEKVNDFWTPGMTLLASPDQFLSSLVNYDKENMAEDTIRKLRPYIENPNFQPRSVVKVSKACGSLCVWTHAVFRFYFVYQVVKPKKEKLAEANKELEATQQALQATRGKMAKILAGLEALREELRRTEVEMAELEARAQLCEDRLDRARRLLGGVASERGRWAATVEALESGKKLLIGDILVSAGAVAYLTAFTDRYRRELLRRWVSALSAAAVPHSEACSPVSTLADPVSVRLWQVDGLPRDALSTENAVLVAYSHRWPLFIDPQGQANRWIRNTFKDKTLTVLRLSDGHLMRSLETAIRYGFPALLESVGEELDPALDPVLARATFQQGQAGLVIKLGDALVPYHSDFRLYITTKLPNPHYLPELAIKVLLVNFALVPGGLTDQLLGLVVMEERPDLEEARSAIITSTAQMKLELKEIEDRTLELLSASDGSPVDDIDLILSLEASKQKSEEILAKVEASEETKREIEATRVGYLPVANRAQILYFCLYDLSRLDPMYQYSLEWFTAIFVASVRGSPKEDSLERRIRAVNDAFTFSLYGNVCRSLFERHKLWFGVLLCARILLDLGRIHPAEWHFFLAAGTPDAAEANPAPNWLSARAWAELLAMRKLERLREFAEAVPRNIAHYKAMFDSPLPHREKLPEPWEGRLDGFQRLLLLRALRPDKLAEGLQDWLTRGLGARFVEPQATDLATMFADASPTIPLVFVLSTGTDPAQELFQFADKMRMSKRLGVISLGQGQGPRAERLLLQAAEEGSWVFFQNCHLAPSWMPRLEQLLEGITDDTAHRDFRIWLTSTPSPAFPVSILQASSKMTVEPPRGVKVQA</sequence>
<comment type="caution">
    <text evidence="21">The sequence shown here is derived from an EMBL/GenBank/DDBJ whole genome shotgun (WGS) entry which is preliminary data.</text>
</comment>
<dbReference type="Pfam" id="PF12780">
    <property type="entry name" value="AAA_8"/>
    <property type="match status" value="1"/>
</dbReference>
<dbReference type="PANTHER" id="PTHR22878">
    <property type="entry name" value="DYNEIN HEAVY CHAIN 6, AXONEMAL-LIKE-RELATED"/>
    <property type="match status" value="1"/>
</dbReference>
<dbReference type="Gene3D" id="6.10.140.1060">
    <property type="match status" value="1"/>
</dbReference>
<accession>A0AAV7XS38</accession>
<feature type="domain" description="Dynein heavy chain region D6 P-loop" evidence="14">
    <location>
        <begin position="1972"/>
        <end position="2085"/>
    </location>
</feature>
<evidence type="ECO:0000256" key="5">
    <source>
        <dbReference type="ARBA" id="ARBA00022741"/>
    </source>
</evidence>
<dbReference type="FunFam" id="3.40.50.300:FF:001145">
    <property type="entry name" value="Putative dynein heavy chain"/>
    <property type="match status" value="1"/>
</dbReference>
<keyword evidence="9" id="KW-0969">Cilium</keyword>
<keyword evidence="6" id="KW-0067">ATP-binding</keyword>
<keyword evidence="4" id="KW-0493">Microtubule</keyword>
<dbReference type="GO" id="GO:0008569">
    <property type="term" value="F:minus-end-directed microtubule motor activity"/>
    <property type="evidence" value="ECO:0007669"/>
    <property type="project" value="InterPro"/>
</dbReference>
<evidence type="ECO:0000259" key="14">
    <source>
        <dbReference type="Pfam" id="PF03028"/>
    </source>
</evidence>
<dbReference type="FunFam" id="3.40.50.300:FF:002141">
    <property type="entry name" value="Dynein heavy chain"/>
    <property type="match status" value="1"/>
</dbReference>
<evidence type="ECO:0000256" key="13">
    <source>
        <dbReference type="SAM" id="Coils"/>
    </source>
</evidence>
<feature type="domain" description="Dynein heavy chain AAA 5 extension" evidence="19">
    <location>
        <begin position="382"/>
        <end position="481"/>
    </location>
</feature>
<keyword evidence="11" id="KW-0206">Cytoskeleton</keyword>
<dbReference type="FunFam" id="1.20.920.30:FF:000005">
    <property type="entry name" value="Dynein, axonemal, heavy chain 2"/>
    <property type="match status" value="1"/>
</dbReference>
<dbReference type="FunFam" id="1.10.8.1220:FF:000001">
    <property type="entry name" value="Dynein axonemal heavy chain 5"/>
    <property type="match status" value="1"/>
</dbReference>
<dbReference type="Pfam" id="PF17852">
    <property type="entry name" value="Dynein_AAA_lid"/>
    <property type="match status" value="1"/>
</dbReference>
<dbReference type="Proteomes" id="UP001075354">
    <property type="component" value="Chromosome 3"/>
</dbReference>
<evidence type="ECO:0000259" key="20">
    <source>
        <dbReference type="Pfam" id="PF17857"/>
    </source>
</evidence>